<accession>A0ABP8VGN2</accession>
<comment type="caution">
    <text evidence="1">The sequence shown here is derived from an EMBL/GenBank/DDBJ whole genome shotgun (WGS) entry which is preliminary data.</text>
</comment>
<organism evidence="1 2">
    <name type="scientific">Amycolatopsis dongchuanensis</name>
    <dbReference type="NCBI Taxonomy" id="1070866"/>
    <lineage>
        <taxon>Bacteria</taxon>
        <taxon>Bacillati</taxon>
        <taxon>Actinomycetota</taxon>
        <taxon>Actinomycetes</taxon>
        <taxon>Pseudonocardiales</taxon>
        <taxon>Pseudonocardiaceae</taxon>
        <taxon>Amycolatopsis</taxon>
    </lineage>
</organism>
<gene>
    <name evidence="1" type="ORF">GCM10023214_63170</name>
</gene>
<proteinExistence type="predicted"/>
<dbReference type="Proteomes" id="UP001500192">
    <property type="component" value="Unassembled WGS sequence"/>
</dbReference>
<name>A0ABP8VGN2_9PSEU</name>
<reference evidence="2" key="1">
    <citation type="journal article" date="2019" name="Int. J. Syst. Evol. Microbiol.">
        <title>The Global Catalogue of Microorganisms (GCM) 10K type strain sequencing project: providing services to taxonomists for standard genome sequencing and annotation.</title>
        <authorList>
            <consortium name="The Broad Institute Genomics Platform"/>
            <consortium name="The Broad Institute Genome Sequencing Center for Infectious Disease"/>
            <person name="Wu L."/>
            <person name="Ma J."/>
        </authorList>
    </citation>
    <scope>NUCLEOTIDE SEQUENCE [LARGE SCALE GENOMIC DNA]</scope>
    <source>
        <strain evidence="2">JCM 18054</strain>
    </source>
</reference>
<dbReference type="RefSeq" id="WP_346055891.1">
    <property type="nucleotide sequence ID" value="NZ_BAABIB010000125.1"/>
</dbReference>
<evidence type="ECO:0000313" key="1">
    <source>
        <dbReference type="EMBL" id="GAA4662186.1"/>
    </source>
</evidence>
<keyword evidence="2" id="KW-1185">Reference proteome</keyword>
<dbReference type="EMBL" id="BAABIB010000125">
    <property type="protein sequence ID" value="GAA4662186.1"/>
    <property type="molecule type" value="Genomic_DNA"/>
</dbReference>
<sequence length="116" mass="13313">MDGVEVVLRTARGLTISDPGRLIVEMLVDRLEVGKHLIVEPADGDTGPNVHYIQVMRQAEDDYQLEYRAGSPQEHYQTHLAAPADVVDALFGWSKGDWSWRDRFEWKWIGDWFAQS</sequence>
<protein>
    <submittedName>
        <fullName evidence="1">Uncharacterized protein</fullName>
    </submittedName>
</protein>
<evidence type="ECO:0000313" key="2">
    <source>
        <dbReference type="Proteomes" id="UP001500192"/>
    </source>
</evidence>